<evidence type="ECO:0000313" key="8">
    <source>
        <dbReference type="EMBL" id="GAA5813286.1"/>
    </source>
</evidence>
<dbReference type="PANTHER" id="PTHR23501:SF87">
    <property type="entry name" value="SIDEROPHORE IRON TRANSPORTER 2"/>
    <property type="match status" value="1"/>
</dbReference>
<dbReference type="InterPro" id="IPR011701">
    <property type="entry name" value="MFS"/>
</dbReference>
<feature type="transmembrane region" description="Helical" evidence="6">
    <location>
        <begin position="184"/>
        <end position="205"/>
    </location>
</feature>
<feature type="compositionally biased region" description="Basic and acidic residues" evidence="5">
    <location>
        <begin position="563"/>
        <end position="581"/>
    </location>
</feature>
<keyword evidence="9" id="KW-1185">Reference proteome</keyword>
<name>A0ABP9Z2F8_9FUNG</name>
<keyword evidence="3 6" id="KW-1133">Transmembrane helix</keyword>
<feature type="transmembrane region" description="Helical" evidence="6">
    <location>
        <begin position="275"/>
        <end position="297"/>
    </location>
</feature>
<keyword evidence="2 6" id="KW-0812">Transmembrane</keyword>
<feature type="region of interest" description="Disordered" evidence="5">
    <location>
        <begin position="543"/>
        <end position="581"/>
    </location>
</feature>
<dbReference type="EMBL" id="BAABUK010000016">
    <property type="protein sequence ID" value="GAA5813286.1"/>
    <property type="molecule type" value="Genomic_DNA"/>
</dbReference>
<feature type="domain" description="Major facilitator superfamily (MFS) profile" evidence="7">
    <location>
        <begin position="31"/>
        <end position="538"/>
    </location>
</feature>
<evidence type="ECO:0000256" key="1">
    <source>
        <dbReference type="ARBA" id="ARBA00004141"/>
    </source>
</evidence>
<evidence type="ECO:0000256" key="6">
    <source>
        <dbReference type="SAM" id="Phobius"/>
    </source>
</evidence>
<feature type="transmembrane region" description="Helical" evidence="6">
    <location>
        <begin position="239"/>
        <end position="269"/>
    </location>
</feature>
<dbReference type="InterPro" id="IPR036259">
    <property type="entry name" value="MFS_trans_sf"/>
</dbReference>
<protein>
    <recommendedName>
        <fullName evidence="7">Major facilitator superfamily (MFS) profile domain-containing protein</fullName>
    </recommendedName>
</protein>
<dbReference type="Gene3D" id="1.20.1720.10">
    <property type="entry name" value="Multidrug resistance protein D"/>
    <property type="match status" value="1"/>
</dbReference>
<reference evidence="8 9" key="1">
    <citation type="submission" date="2024-04" db="EMBL/GenBank/DDBJ databases">
        <title>genome sequences of Mucor flavus KT1a and Helicostylum pulchrum KT1b strains isolated from the surface of a dry-aged beef.</title>
        <authorList>
            <person name="Toyotome T."/>
            <person name="Hosono M."/>
            <person name="Torimaru M."/>
            <person name="Fukuda K."/>
            <person name="Mikami N."/>
        </authorList>
    </citation>
    <scope>NUCLEOTIDE SEQUENCE [LARGE SCALE GENOMIC DNA]</scope>
    <source>
        <strain evidence="8 9">KT1a</strain>
    </source>
</reference>
<keyword evidence="4 6" id="KW-0472">Membrane</keyword>
<accession>A0ABP9Z2F8</accession>
<evidence type="ECO:0000256" key="3">
    <source>
        <dbReference type="ARBA" id="ARBA00022989"/>
    </source>
</evidence>
<dbReference type="Pfam" id="PF07690">
    <property type="entry name" value="MFS_1"/>
    <property type="match status" value="1"/>
</dbReference>
<feature type="transmembrane region" description="Helical" evidence="6">
    <location>
        <begin position="96"/>
        <end position="118"/>
    </location>
</feature>
<feature type="transmembrane region" description="Helical" evidence="6">
    <location>
        <begin position="444"/>
        <end position="469"/>
    </location>
</feature>
<feature type="transmembrane region" description="Helical" evidence="6">
    <location>
        <begin position="124"/>
        <end position="145"/>
    </location>
</feature>
<evidence type="ECO:0000313" key="9">
    <source>
        <dbReference type="Proteomes" id="UP001473302"/>
    </source>
</evidence>
<dbReference type="Gene3D" id="1.20.1250.20">
    <property type="entry name" value="MFS general substrate transporter like domains"/>
    <property type="match status" value="1"/>
</dbReference>
<feature type="transmembrane region" description="Helical" evidence="6">
    <location>
        <begin position="384"/>
        <end position="404"/>
    </location>
</feature>
<evidence type="ECO:0000259" key="7">
    <source>
        <dbReference type="PROSITE" id="PS50850"/>
    </source>
</evidence>
<dbReference type="PANTHER" id="PTHR23501">
    <property type="entry name" value="MAJOR FACILITATOR SUPERFAMILY"/>
    <property type="match status" value="1"/>
</dbReference>
<dbReference type="PROSITE" id="PS50850">
    <property type="entry name" value="MFS"/>
    <property type="match status" value="1"/>
</dbReference>
<comment type="caution">
    <text evidence="8">The sequence shown here is derived from an EMBL/GenBank/DDBJ whole genome shotgun (WGS) entry which is preliminary data.</text>
</comment>
<organism evidence="8 9">
    <name type="scientific">Mucor flavus</name>
    <dbReference type="NCBI Taxonomy" id="439312"/>
    <lineage>
        <taxon>Eukaryota</taxon>
        <taxon>Fungi</taxon>
        <taxon>Fungi incertae sedis</taxon>
        <taxon>Mucoromycota</taxon>
        <taxon>Mucoromycotina</taxon>
        <taxon>Mucoromycetes</taxon>
        <taxon>Mucorales</taxon>
        <taxon>Mucorineae</taxon>
        <taxon>Mucoraceae</taxon>
        <taxon>Mucor</taxon>
    </lineage>
</organism>
<gene>
    <name evidence="8" type="ORF">MFLAVUS_006761</name>
</gene>
<proteinExistence type="predicted"/>
<dbReference type="InterPro" id="IPR020846">
    <property type="entry name" value="MFS_dom"/>
</dbReference>
<feature type="transmembrane region" description="Helical" evidence="6">
    <location>
        <begin position="410"/>
        <end position="432"/>
    </location>
</feature>
<feature type="transmembrane region" description="Helical" evidence="6">
    <location>
        <begin position="515"/>
        <end position="536"/>
    </location>
</feature>
<evidence type="ECO:0000256" key="2">
    <source>
        <dbReference type="ARBA" id="ARBA00022692"/>
    </source>
</evidence>
<feature type="transmembrane region" description="Helical" evidence="6">
    <location>
        <begin position="29"/>
        <end position="53"/>
    </location>
</feature>
<evidence type="ECO:0000256" key="4">
    <source>
        <dbReference type="ARBA" id="ARBA00023136"/>
    </source>
</evidence>
<feature type="transmembrane region" description="Helical" evidence="6">
    <location>
        <begin position="358"/>
        <end position="375"/>
    </location>
</feature>
<feature type="transmembrane region" description="Helical" evidence="6">
    <location>
        <begin position="318"/>
        <end position="338"/>
    </location>
</feature>
<comment type="subcellular location">
    <subcellularLocation>
        <location evidence="1">Membrane</location>
        <topology evidence="1">Multi-pass membrane protein</topology>
    </subcellularLocation>
</comment>
<dbReference type="Proteomes" id="UP001473302">
    <property type="component" value="Unassembled WGS sequence"/>
</dbReference>
<evidence type="ECO:0000256" key="5">
    <source>
        <dbReference type="SAM" id="MobiDB-lite"/>
    </source>
</evidence>
<sequence>MSEPEVNDGLAGVKIVELYKLVWSKYDRYILFFGLLLLSWAISFEGNMVFALSQNVTNTFGANNLISLLPTVLYILQTALLPIYSKLSDIYGRAHCYTVALTFYMVSYIVMATAPNYYTIVGGQVIYAFGYSGTSILGPITIADLTDVVDRGLVQGLYNLPTLISVFLAPRAGEALSRAGQWRWGYGMIPILILVTSLPVVGSLWKLNFKVKKSGLIDDYKREQKVVRERENLSVMQKIVWFVIEIDLIGSLLLVTGLALILLPLVLALPSWGGWSSGTTIGTLVAGVIAWGLFVVWEWKFALKPIIPITRWESRTPLYGVLALSTVTIISATAYQFFTTYLMVSRKLSADDAILLERGYNVAYIICEVIVGYCMKRTRVWRPFVWAGVSLMILGVGLMIPARLPTASTAFLVISQTIMGMGSGFLYVPILVAIQSSVPHGDMAIATAMMQVGGSIAASIGSTMAGTIWNNMLPGQLAKNVPGEYDYAKIVGSTVYATNLPEDQFNGVVTAYGHIQMVLSIIAICVAVLTFCFTIPMKSFGLESTKDDEGKNAAGSELSSDNLQEKGDYHSEMTPHDVQKA</sequence>
<feature type="transmembrane region" description="Helical" evidence="6">
    <location>
        <begin position="65"/>
        <end position="84"/>
    </location>
</feature>
<dbReference type="SUPFAM" id="SSF103473">
    <property type="entry name" value="MFS general substrate transporter"/>
    <property type="match status" value="1"/>
</dbReference>